<proteinExistence type="predicted"/>
<dbReference type="KEGG" id="srhi:H9L12_04440"/>
<reference evidence="2 3" key="1">
    <citation type="submission" date="2020-08" db="EMBL/GenBank/DDBJ databases">
        <title>Genome sequence of Sphingomonas rhizophila KACC 19189T.</title>
        <authorList>
            <person name="Hyun D.-W."/>
            <person name="Bae J.-W."/>
        </authorList>
    </citation>
    <scope>NUCLEOTIDE SEQUENCE [LARGE SCALE GENOMIC DNA]</scope>
    <source>
        <strain evidence="2 3">KACC 19189</strain>
    </source>
</reference>
<dbReference type="SUPFAM" id="SSF54427">
    <property type="entry name" value="NTF2-like"/>
    <property type="match status" value="1"/>
</dbReference>
<evidence type="ECO:0000313" key="2">
    <source>
        <dbReference type="EMBL" id="QNN65801.1"/>
    </source>
</evidence>
<accession>A0A7G9SD76</accession>
<organism evidence="2 3">
    <name type="scientific">Sphingomonas rhizophila</name>
    <dbReference type="NCBI Taxonomy" id="2071607"/>
    <lineage>
        <taxon>Bacteria</taxon>
        <taxon>Pseudomonadati</taxon>
        <taxon>Pseudomonadota</taxon>
        <taxon>Alphaproteobacteria</taxon>
        <taxon>Sphingomonadales</taxon>
        <taxon>Sphingomonadaceae</taxon>
        <taxon>Sphingomonas</taxon>
    </lineage>
</organism>
<dbReference type="RefSeq" id="WP_187542786.1">
    <property type="nucleotide sequence ID" value="NZ_CP060717.1"/>
</dbReference>
<dbReference type="Proteomes" id="UP000515955">
    <property type="component" value="Chromosome"/>
</dbReference>
<dbReference type="InterPro" id="IPR027843">
    <property type="entry name" value="DUF4440"/>
</dbReference>
<keyword evidence="3" id="KW-1185">Reference proteome</keyword>
<gene>
    <name evidence="2" type="ORF">H9L12_04440</name>
</gene>
<dbReference type="Pfam" id="PF14534">
    <property type="entry name" value="DUF4440"/>
    <property type="match status" value="1"/>
</dbReference>
<dbReference type="Gene3D" id="3.10.450.50">
    <property type="match status" value="1"/>
</dbReference>
<name>A0A7G9SD76_9SPHN</name>
<feature type="domain" description="DUF4440" evidence="1">
    <location>
        <begin position="21"/>
        <end position="128"/>
    </location>
</feature>
<dbReference type="InterPro" id="IPR032710">
    <property type="entry name" value="NTF2-like_dom_sf"/>
</dbReference>
<sequence length="142" mass="15200">MRKAATDAPVAAVDESEAQKAVTAAHAALVSGDAQAVANLYAPGATVFDSSHNDPTADRALQTRWAADFVLMKPADLVTKPVIQPIADDAFIASGIMAFTADVGGQRRLLHARYSQLFRKQPDGRWLIVHEHMSSPPEAQLP</sequence>
<protein>
    <submittedName>
        <fullName evidence="2">DUF4440 domain-containing protein</fullName>
    </submittedName>
</protein>
<dbReference type="AlphaFoldDB" id="A0A7G9SD76"/>
<evidence type="ECO:0000259" key="1">
    <source>
        <dbReference type="Pfam" id="PF14534"/>
    </source>
</evidence>
<evidence type="ECO:0000313" key="3">
    <source>
        <dbReference type="Proteomes" id="UP000515955"/>
    </source>
</evidence>
<dbReference type="EMBL" id="CP060717">
    <property type="protein sequence ID" value="QNN65801.1"/>
    <property type="molecule type" value="Genomic_DNA"/>
</dbReference>